<protein>
    <submittedName>
        <fullName evidence="1">Uncharacterized protein</fullName>
    </submittedName>
</protein>
<proteinExistence type="predicted"/>
<accession>A0A9X0A1F2</accession>
<dbReference type="EMBL" id="MU825405">
    <property type="protein sequence ID" value="KAJ7391698.1"/>
    <property type="molecule type" value="Genomic_DNA"/>
</dbReference>
<evidence type="ECO:0000313" key="1">
    <source>
        <dbReference type="EMBL" id="KAJ7391698.1"/>
    </source>
</evidence>
<organism evidence="1 2">
    <name type="scientific">Desmophyllum pertusum</name>
    <dbReference type="NCBI Taxonomy" id="174260"/>
    <lineage>
        <taxon>Eukaryota</taxon>
        <taxon>Metazoa</taxon>
        <taxon>Cnidaria</taxon>
        <taxon>Anthozoa</taxon>
        <taxon>Hexacorallia</taxon>
        <taxon>Scleractinia</taxon>
        <taxon>Caryophylliina</taxon>
        <taxon>Caryophylliidae</taxon>
        <taxon>Desmophyllum</taxon>
    </lineage>
</organism>
<dbReference type="Proteomes" id="UP001163046">
    <property type="component" value="Unassembled WGS sequence"/>
</dbReference>
<gene>
    <name evidence="1" type="ORF">OS493_017395</name>
</gene>
<comment type="caution">
    <text evidence="1">The sequence shown here is derived from an EMBL/GenBank/DDBJ whole genome shotgun (WGS) entry which is preliminary data.</text>
</comment>
<reference evidence="1" key="1">
    <citation type="submission" date="2023-01" db="EMBL/GenBank/DDBJ databases">
        <title>Genome assembly of the deep-sea coral Lophelia pertusa.</title>
        <authorList>
            <person name="Herrera S."/>
            <person name="Cordes E."/>
        </authorList>
    </citation>
    <scope>NUCLEOTIDE SEQUENCE</scope>
    <source>
        <strain evidence="1">USNM1676648</strain>
        <tissue evidence="1">Polyp</tissue>
    </source>
</reference>
<dbReference type="OrthoDB" id="5990091at2759"/>
<dbReference type="AlphaFoldDB" id="A0A9X0A1F2"/>
<evidence type="ECO:0000313" key="2">
    <source>
        <dbReference type="Proteomes" id="UP001163046"/>
    </source>
</evidence>
<sequence>MRNLLEAVDPAGDDILCSLDHQDAAVWKMWVKPNLDAKTKKPGTIFPYLTSYEKFLIFVTQTIQPQWSTFFFLKHTKHGSFHIAALVAFFNWCNPPSSKFSTKKLGAPLPIAVSTAMTCGGTSKCTLQKGAVGRVSRETADRCPCWPTTKRKDPGEERKGSLEGKIKEVVPGTRLRPDSAGCWSPSPQQKIAQCGKRFTRIPAACGDGEALQGLG</sequence>
<keyword evidence="2" id="KW-1185">Reference proteome</keyword>
<name>A0A9X0A1F2_9CNID</name>